<dbReference type="PIRSF" id="PIRSF028304">
    <property type="entry name" value="UCP028304"/>
    <property type="match status" value="1"/>
</dbReference>
<sequence length="602" mass="70062">MSFDRYFREELTFLREEGRLYSEIKPHLAAFLDGKNTDPDVERLLEGFAFLTSRLREKLDDDFPELSHSMINMLWPNYLRPFPSATIAQFYPISDALSSQQIIESGVKIAGTPPQREIECEFRTCRGLTVYPIVRTGINVEQSRDKTVVNLQFETQNNYTLGGIDLSELSFFLGESSYESNTLYLWFHHFLDYIEIVVGEQRFRLPKELLNAEGFSKGEGILPYPKNVYQGYRILHEYLVYPESLLSMKLSGLQEYFVNNPEDSFEIKFHFLRSFPSDIRINDRHLQIFCVPAVNLFRHSAEPILLTGFEEEYLAIPSRLTPDYYEAFSFINVVGWKENENDKGATQQAAKKVEIARDYDRIYYPFETFQHEEERDRKGKAYYYRTRIKENIYHGGLDHYISFSRSDEVNQISKGETVSIDMICTNRFIPLELGKGDLKEMKDTDPSFVKIRNITEPSVPLHPIIDEKLLWMLISNLSLNYTSLLSKESLQTIVKAYDFKSFHDRQSEKITQKKINKGVLSIETATIDRVYRGLPVRGIHSVMKLDQDAFSCEGDLFLFSKVLSYFFGLYASINSFHDLTVINVTNNERYEFPARIGEQPLI</sequence>
<accession>A0ABZ3C2F3</accession>
<keyword evidence="2" id="KW-1185">Reference proteome</keyword>
<gene>
    <name evidence="1" type="primary">tssF</name>
    <name evidence="1" type="ORF">WMO13_04120</name>
</gene>
<dbReference type="Proteomes" id="UP001449178">
    <property type="component" value="Chromosome"/>
</dbReference>
<organism evidence="1 2">
    <name type="scientific">Ignatzschineria larvae DSM 13226</name>
    <dbReference type="NCBI Taxonomy" id="1111732"/>
    <lineage>
        <taxon>Bacteria</taxon>
        <taxon>Pseudomonadati</taxon>
        <taxon>Pseudomonadota</taxon>
        <taxon>Gammaproteobacteria</taxon>
        <taxon>Cardiobacteriales</taxon>
        <taxon>Ignatzschineriaceae</taxon>
        <taxon>Ignatzschineria</taxon>
    </lineage>
</organism>
<dbReference type="InterPro" id="IPR010272">
    <property type="entry name" value="T6SS_TssF"/>
</dbReference>
<evidence type="ECO:0000313" key="2">
    <source>
        <dbReference type="Proteomes" id="UP001449178"/>
    </source>
</evidence>
<proteinExistence type="predicted"/>
<name>A0ABZ3C2F3_9GAMM</name>
<dbReference type="RefSeq" id="WP_026878731.1">
    <property type="nucleotide sequence ID" value="NZ_AZOD01000012.1"/>
</dbReference>
<dbReference type="Pfam" id="PF05947">
    <property type="entry name" value="T6SS_TssF"/>
    <property type="match status" value="1"/>
</dbReference>
<dbReference type="NCBIfam" id="TIGR03359">
    <property type="entry name" value="VI_chp_6"/>
    <property type="match status" value="1"/>
</dbReference>
<dbReference type="EMBL" id="CP150637">
    <property type="protein sequence ID" value="WZW88579.1"/>
    <property type="molecule type" value="Genomic_DNA"/>
</dbReference>
<reference evidence="1 2" key="1">
    <citation type="submission" date="2024-03" db="EMBL/GenBank/DDBJ databases">
        <title>Complete Genome Sequence and Annotation of Ignatzschineria larvae DSM 13226.</title>
        <authorList>
            <person name="Cantrell E."/>
            <person name="Burcham Z.M."/>
        </authorList>
    </citation>
    <scope>NUCLEOTIDE SEQUENCE [LARGE SCALE GENOMIC DNA]</scope>
    <source>
        <strain evidence="1 2">DSM 13226</strain>
    </source>
</reference>
<protein>
    <submittedName>
        <fullName evidence="1">Type VI secretion system baseplate subunit TssF</fullName>
    </submittedName>
</protein>
<dbReference type="PANTHER" id="PTHR35370:SF4">
    <property type="entry name" value="TYPE VI SECRETION SYSTEM BASEPLATE SUBUNIT TSSF"/>
    <property type="match status" value="1"/>
</dbReference>
<dbReference type="PANTHER" id="PTHR35370">
    <property type="entry name" value="CYTOPLASMIC PROTEIN-RELATED-RELATED"/>
    <property type="match status" value="1"/>
</dbReference>
<evidence type="ECO:0000313" key="1">
    <source>
        <dbReference type="EMBL" id="WZW88579.1"/>
    </source>
</evidence>